<dbReference type="GO" id="GO:0005874">
    <property type="term" value="C:microtubule"/>
    <property type="evidence" value="ECO:0007669"/>
    <property type="project" value="UniProtKB-KW"/>
</dbReference>
<dbReference type="AlphaFoldDB" id="A0AAD9GTR4"/>
<keyword evidence="7" id="KW-0509">mRNA transport</keyword>
<sequence>MTRHVAMVFCGADFQVSKAPVAPVAIQVAAKKAVNDAAKKTSSIREFAAELQRRVEPSMGGGWHVLVGGDFAVDLRYRKDACVLLFSKTSKMKALLYRTTPSATPRPKQEHEALTEDSEDLDTKRKIVVFESDMEDAMKEAVIDKAKKLYNYYEGVDDNETKIAQALKHSLTFKYGTTWQVVVSSSRELCCLPIADEGTHADFTVTKLRVVVYRHAGTSLDRSLDSAQFGKRVAFVLATICLLLYGFLSLNSSEVIAKCKGSASVAGDNIPVDGIDLPEGCTAEDVTRANDHSWWKTAAILGMSGFTMLASLIRMYTKSLTPKVKRA</sequence>
<dbReference type="PANTHER" id="PTHR11886:SF35">
    <property type="entry name" value="DYNEIN LIGHT CHAIN"/>
    <property type="match status" value="1"/>
</dbReference>
<dbReference type="InterPro" id="IPR037177">
    <property type="entry name" value="DLC_sf"/>
</dbReference>
<keyword evidence="11" id="KW-0472">Membrane</keyword>
<evidence type="ECO:0000256" key="2">
    <source>
        <dbReference type="ARBA" id="ARBA00004245"/>
    </source>
</evidence>
<evidence type="ECO:0000256" key="9">
    <source>
        <dbReference type="ARBA" id="ARBA00023212"/>
    </source>
</evidence>
<protein>
    <recommendedName>
        <fullName evidence="3">Dynein light chain 1, cytoplasmic</fullName>
    </recommendedName>
</protein>
<keyword evidence="11" id="KW-0812">Transmembrane</keyword>
<evidence type="ECO:0000256" key="8">
    <source>
        <dbReference type="ARBA" id="ARBA00022927"/>
    </source>
</evidence>
<keyword evidence="10" id="KW-0539">Nucleus</keyword>
<keyword evidence="8" id="KW-0653">Protein transport</keyword>
<evidence type="ECO:0000313" key="13">
    <source>
        <dbReference type="Proteomes" id="UP001259832"/>
    </source>
</evidence>
<organism evidence="12 13">
    <name type="scientific">Phytophthora citrophthora</name>
    <dbReference type="NCBI Taxonomy" id="4793"/>
    <lineage>
        <taxon>Eukaryota</taxon>
        <taxon>Sar</taxon>
        <taxon>Stramenopiles</taxon>
        <taxon>Oomycota</taxon>
        <taxon>Peronosporomycetes</taxon>
        <taxon>Peronosporales</taxon>
        <taxon>Peronosporaceae</taxon>
        <taxon>Phytophthora</taxon>
    </lineage>
</organism>
<dbReference type="Proteomes" id="UP001259832">
    <property type="component" value="Unassembled WGS sequence"/>
</dbReference>
<feature type="transmembrane region" description="Helical" evidence="11">
    <location>
        <begin position="229"/>
        <end position="248"/>
    </location>
</feature>
<accession>A0AAD9GTR4</accession>
<dbReference type="GO" id="GO:0045505">
    <property type="term" value="F:dynein intermediate chain binding"/>
    <property type="evidence" value="ECO:0007669"/>
    <property type="project" value="TreeGrafter"/>
</dbReference>
<feature type="transmembrane region" description="Helical" evidence="11">
    <location>
        <begin position="294"/>
        <end position="316"/>
    </location>
</feature>
<evidence type="ECO:0000313" key="12">
    <source>
        <dbReference type="EMBL" id="KAK1944430.1"/>
    </source>
</evidence>
<dbReference type="Pfam" id="PF01221">
    <property type="entry name" value="Dynein_light"/>
    <property type="match status" value="2"/>
</dbReference>
<dbReference type="SMART" id="SM01375">
    <property type="entry name" value="Dynein_light"/>
    <property type="match status" value="2"/>
</dbReference>
<evidence type="ECO:0000256" key="7">
    <source>
        <dbReference type="ARBA" id="ARBA00022816"/>
    </source>
</evidence>
<dbReference type="FunFam" id="3.30.740.10:FF:000005">
    <property type="entry name" value="Dynein light chain"/>
    <property type="match status" value="1"/>
</dbReference>
<proteinExistence type="predicted"/>
<dbReference type="InterPro" id="IPR001372">
    <property type="entry name" value="Dynein_light_chain_typ-1/2"/>
</dbReference>
<evidence type="ECO:0000256" key="6">
    <source>
        <dbReference type="ARBA" id="ARBA00022701"/>
    </source>
</evidence>
<keyword evidence="6" id="KW-0493">Microtubule</keyword>
<dbReference type="GO" id="GO:0005868">
    <property type="term" value="C:cytoplasmic dynein complex"/>
    <property type="evidence" value="ECO:0007669"/>
    <property type="project" value="TreeGrafter"/>
</dbReference>
<gene>
    <name evidence="12" type="ORF">P3T76_004342</name>
</gene>
<keyword evidence="5" id="KW-0963">Cytoplasm</keyword>
<comment type="caution">
    <text evidence="12">The sequence shown here is derived from an EMBL/GenBank/DDBJ whole genome shotgun (WGS) entry which is preliminary data.</text>
</comment>
<dbReference type="GO" id="GO:0015031">
    <property type="term" value="P:protein transport"/>
    <property type="evidence" value="ECO:0007669"/>
    <property type="project" value="UniProtKB-KW"/>
</dbReference>
<keyword evidence="9" id="KW-0206">Cytoskeleton</keyword>
<dbReference type="GO" id="GO:0005634">
    <property type="term" value="C:nucleus"/>
    <property type="evidence" value="ECO:0007669"/>
    <property type="project" value="UniProtKB-SubCell"/>
</dbReference>
<dbReference type="Gene3D" id="3.30.740.10">
    <property type="entry name" value="Protein Inhibitor Of Neuronal Nitric Oxide Synthase"/>
    <property type="match status" value="2"/>
</dbReference>
<comment type="subcellular location">
    <subcellularLocation>
        <location evidence="2">Cytoplasm</location>
        <location evidence="2">Cytoskeleton</location>
    </subcellularLocation>
    <subcellularLocation>
        <location evidence="1">Nucleus</location>
    </subcellularLocation>
</comment>
<keyword evidence="11" id="KW-1133">Transmembrane helix</keyword>
<dbReference type="PANTHER" id="PTHR11886">
    <property type="entry name" value="DYNEIN LIGHT CHAIN"/>
    <property type="match status" value="1"/>
</dbReference>
<evidence type="ECO:0000256" key="3">
    <source>
        <dbReference type="ARBA" id="ARBA00015062"/>
    </source>
</evidence>
<dbReference type="GO" id="GO:0007017">
    <property type="term" value="P:microtubule-based process"/>
    <property type="evidence" value="ECO:0007669"/>
    <property type="project" value="InterPro"/>
</dbReference>
<dbReference type="GO" id="GO:0051028">
    <property type="term" value="P:mRNA transport"/>
    <property type="evidence" value="ECO:0007669"/>
    <property type="project" value="UniProtKB-KW"/>
</dbReference>
<evidence type="ECO:0000256" key="4">
    <source>
        <dbReference type="ARBA" id="ARBA00022448"/>
    </source>
</evidence>
<evidence type="ECO:0000256" key="10">
    <source>
        <dbReference type="ARBA" id="ARBA00023242"/>
    </source>
</evidence>
<evidence type="ECO:0000256" key="5">
    <source>
        <dbReference type="ARBA" id="ARBA00022490"/>
    </source>
</evidence>
<dbReference type="SUPFAM" id="SSF54648">
    <property type="entry name" value="DLC"/>
    <property type="match status" value="2"/>
</dbReference>
<evidence type="ECO:0000256" key="11">
    <source>
        <dbReference type="SAM" id="Phobius"/>
    </source>
</evidence>
<reference evidence="12" key="1">
    <citation type="submission" date="2023-08" db="EMBL/GenBank/DDBJ databases">
        <title>Reference Genome Resource for the Citrus Pathogen Phytophthora citrophthora.</title>
        <authorList>
            <person name="Moller H."/>
            <person name="Coetzee B."/>
            <person name="Rose L.J."/>
            <person name="Van Niekerk J.M."/>
        </authorList>
    </citation>
    <scope>NUCLEOTIDE SEQUENCE</scope>
    <source>
        <strain evidence="12">STE-U-9442</strain>
    </source>
</reference>
<name>A0AAD9GTR4_9STRA</name>
<evidence type="ECO:0000256" key="1">
    <source>
        <dbReference type="ARBA" id="ARBA00004123"/>
    </source>
</evidence>
<keyword evidence="13" id="KW-1185">Reference proteome</keyword>
<keyword evidence="4" id="KW-0813">Transport</keyword>
<dbReference type="EMBL" id="JASMQC010000006">
    <property type="protein sequence ID" value="KAK1944430.1"/>
    <property type="molecule type" value="Genomic_DNA"/>
</dbReference>